<proteinExistence type="predicted"/>
<reference evidence="2" key="1">
    <citation type="submission" date="2015-07" db="EMBL/GenBank/DDBJ databases">
        <title>Complete Genome of Thermincola ferriacetica strain Z-0001T.</title>
        <authorList>
            <person name="Lusk B."/>
            <person name="Badalamenti J.P."/>
            <person name="Parameswaran P."/>
            <person name="Bond D.R."/>
            <person name="Torres C.I."/>
        </authorList>
    </citation>
    <scope>NUCLEOTIDE SEQUENCE [LARGE SCALE GENOMIC DNA]</scope>
    <source>
        <strain evidence="2">Z-0001</strain>
    </source>
</reference>
<dbReference type="AlphaFoldDB" id="A0A0L6VZU6"/>
<dbReference type="RefSeq" id="WP_052219038.1">
    <property type="nucleotide sequence ID" value="NZ_LGTE01000034.1"/>
</dbReference>
<accession>A0A0L6VZU6</accession>
<sequence>MRLIKIIERLLVRVTLMGLVVLVAVQTVTTGSFSSMLDFSVPSRQIADNQMVIGQNIGEKSVVIFSLVDYTSLAQAAIYVNGKKRADFAEKYAAIAVYPGDLVELDASFYDKPVFIQVMQNDRKVIKLKEGTIIRLRHERKALPLNNVD</sequence>
<protein>
    <submittedName>
        <fullName evidence="1">Uncharacterized protein</fullName>
    </submittedName>
</protein>
<organism evidence="1 2">
    <name type="scientific">Thermincola ferriacetica</name>
    <dbReference type="NCBI Taxonomy" id="281456"/>
    <lineage>
        <taxon>Bacteria</taxon>
        <taxon>Bacillati</taxon>
        <taxon>Bacillota</taxon>
        <taxon>Clostridia</taxon>
        <taxon>Eubacteriales</taxon>
        <taxon>Thermincolaceae</taxon>
        <taxon>Thermincola</taxon>
    </lineage>
</organism>
<dbReference type="Proteomes" id="UP000037175">
    <property type="component" value="Unassembled WGS sequence"/>
</dbReference>
<gene>
    <name evidence="1" type="ORF">Tfer_3098</name>
</gene>
<evidence type="ECO:0000313" key="2">
    <source>
        <dbReference type="Proteomes" id="UP000037175"/>
    </source>
</evidence>
<keyword evidence="2" id="KW-1185">Reference proteome</keyword>
<name>A0A0L6VZU6_9FIRM</name>
<comment type="caution">
    <text evidence="1">The sequence shown here is derived from an EMBL/GenBank/DDBJ whole genome shotgun (WGS) entry which is preliminary data.</text>
</comment>
<evidence type="ECO:0000313" key="1">
    <source>
        <dbReference type="EMBL" id="KNZ68359.1"/>
    </source>
</evidence>
<dbReference type="EMBL" id="LGTE01000034">
    <property type="protein sequence ID" value="KNZ68359.1"/>
    <property type="molecule type" value="Genomic_DNA"/>
</dbReference>